<dbReference type="AlphaFoldDB" id="A0A1D6HNJ0"/>
<feature type="chain" id="PRO_5010804959" evidence="1">
    <location>
        <begin position="31"/>
        <end position="100"/>
    </location>
</feature>
<sequence length="100" mass="10522">MRTTTSLPSAAAAATVLMLLLLTAAVEVEAIRPLEAVKPQQQANVAINVVSGPPAAFSSPAKRSVSVDGQEVVKATLTAHKLPGFHEDYYGASVHEPRHH</sequence>
<name>A0A1D6HNJ0_MAIZE</name>
<dbReference type="Gramene" id="Zm00001eb258040_T001">
    <property type="protein sequence ID" value="Zm00001eb258040_P001"/>
    <property type="gene ID" value="Zm00001eb258040"/>
</dbReference>
<dbReference type="PaxDb" id="4577-AC202076.3_FGP009"/>
<reference evidence="2" key="2">
    <citation type="submission" date="2015-12" db="EMBL/GenBank/DDBJ databases">
        <title>Update maize B73 reference genome by single molecule sequencing technologies.</title>
        <authorList>
            <consortium name="Maize Genome Sequencing Project"/>
            <person name="Ware D."/>
        </authorList>
    </citation>
    <scope>NUCLEOTIDE SEQUENCE</scope>
    <source>
        <tissue evidence="2">Seedling</tissue>
    </source>
</reference>
<dbReference type="OMA" id="RSNQMAT"/>
<gene>
    <name evidence="2" type="ORF">ZEAMMB73_Zm00001d018396</name>
</gene>
<reference evidence="3" key="4">
    <citation type="submission" date="2021-05" db="UniProtKB">
        <authorList>
            <consortium name="EnsemblPlants"/>
        </authorList>
    </citation>
    <scope>IDENTIFICATION</scope>
    <source>
        <strain evidence="3">cv. B73</strain>
    </source>
</reference>
<evidence type="ECO:0000313" key="4">
    <source>
        <dbReference type="Proteomes" id="UP000007305"/>
    </source>
</evidence>
<reference evidence="3" key="3">
    <citation type="submission" date="2019-07" db="EMBL/GenBank/DDBJ databases">
        <authorList>
            <person name="Seetharam A."/>
            <person name="Woodhouse M."/>
            <person name="Cannon E."/>
        </authorList>
    </citation>
    <scope>NUCLEOTIDE SEQUENCE [LARGE SCALE GENOMIC DNA]</scope>
    <source>
        <strain evidence="3">cv. B73</strain>
    </source>
</reference>
<keyword evidence="1" id="KW-0732">Signal</keyword>
<evidence type="ECO:0000256" key="1">
    <source>
        <dbReference type="SAM" id="SignalP"/>
    </source>
</evidence>
<evidence type="ECO:0000313" key="2">
    <source>
        <dbReference type="EMBL" id="AQK75860.1"/>
    </source>
</evidence>
<dbReference type="EnsemblPlants" id="Zm00001eb258040_T001">
    <property type="protein sequence ID" value="Zm00001eb258040_P001"/>
    <property type="gene ID" value="Zm00001eb258040"/>
</dbReference>
<proteinExistence type="predicted"/>
<dbReference type="Proteomes" id="UP000007305">
    <property type="component" value="Chromosome 5"/>
</dbReference>
<keyword evidence="4" id="KW-1185">Reference proteome</keyword>
<evidence type="ECO:0000313" key="3">
    <source>
        <dbReference type="EnsemblPlants" id="Zm00001eb258040_P001"/>
    </source>
</evidence>
<feature type="signal peptide" evidence="1">
    <location>
        <begin position="1"/>
        <end position="30"/>
    </location>
</feature>
<accession>A0A1D6HNJ0</accession>
<dbReference type="eggNOG" id="ENOG502R4UT">
    <property type="taxonomic scope" value="Eukaryota"/>
</dbReference>
<protein>
    <submittedName>
        <fullName evidence="2 3">Uncharacterized protein</fullName>
    </submittedName>
</protein>
<reference evidence="4" key="1">
    <citation type="journal article" date="2009" name="Science">
        <title>The B73 maize genome: complexity, diversity, and dynamics.</title>
        <authorList>
            <person name="Schnable P.S."/>
            <person name="Ware D."/>
            <person name="Fulton R.S."/>
            <person name="Stein J.C."/>
            <person name="Wei F."/>
            <person name="Pasternak S."/>
            <person name="Liang C."/>
            <person name="Zhang J."/>
            <person name="Fulton L."/>
            <person name="Graves T.A."/>
            <person name="Minx P."/>
            <person name="Reily A.D."/>
            <person name="Courtney L."/>
            <person name="Kruchowski S.S."/>
            <person name="Tomlinson C."/>
            <person name="Strong C."/>
            <person name="Delehaunty K."/>
            <person name="Fronick C."/>
            <person name="Courtney B."/>
            <person name="Rock S.M."/>
            <person name="Belter E."/>
            <person name="Du F."/>
            <person name="Kim K."/>
            <person name="Abbott R.M."/>
            <person name="Cotton M."/>
            <person name="Levy A."/>
            <person name="Marchetto P."/>
            <person name="Ochoa K."/>
            <person name="Jackson S.M."/>
            <person name="Gillam B."/>
            <person name="Chen W."/>
            <person name="Yan L."/>
            <person name="Higginbotham J."/>
            <person name="Cardenas M."/>
            <person name="Waligorski J."/>
            <person name="Applebaum E."/>
            <person name="Phelps L."/>
            <person name="Falcone J."/>
            <person name="Kanchi K."/>
            <person name="Thane T."/>
            <person name="Scimone A."/>
            <person name="Thane N."/>
            <person name="Henke J."/>
            <person name="Wang T."/>
            <person name="Ruppert J."/>
            <person name="Shah N."/>
            <person name="Rotter K."/>
            <person name="Hodges J."/>
            <person name="Ingenthron E."/>
            <person name="Cordes M."/>
            <person name="Kohlberg S."/>
            <person name="Sgro J."/>
            <person name="Delgado B."/>
            <person name="Mead K."/>
            <person name="Chinwalla A."/>
            <person name="Leonard S."/>
            <person name="Crouse K."/>
            <person name="Collura K."/>
            <person name="Kudrna D."/>
            <person name="Currie J."/>
            <person name="He R."/>
            <person name="Angelova A."/>
            <person name="Rajasekar S."/>
            <person name="Mueller T."/>
            <person name="Lomeli R."/>
            <person name="Scara G."/>
            <person name="Ko A."/>
            <person name="Delaney K."/>
            <person name="Wissotski M."/>
            <person name="Lopez G."/>
            <person name="Campos D."/>
            <person name="Braidotti M."/>
            <person name="Ashley E."/>
            <person name="Golser W."/>
            <person name="Kim H."/>
            <person name="Lee S."/>
            <person name="Lin J."/>
            <person name="Dujmic Z."/>
            <person name="Kim W."/>
            <person name="Talag J."/>
            <person name="Zuccolo A."/>
            <person name="Fan C."/>
            <person name="Sebastian A."/>
            <person name="Kramer M."/>
            <person name="Spiegel L."/>
            <person name="Nascimento L."/>
            <person name="Zutavern T."/>
            <person name="Miller B."/>
            <person name="Ambroise C."/>
            <person name="Muller S."/>
            <person name="Spooner W."/>
            <person name="Narechania A."/>
            <person name="Ren L."/>
            <person name="Wei S."/>
            <person name="Kumari S."/>
            <person name="Faga B."/>
            <person name="Levy M.J."/>
            <person name="McMahan L."/>
            <person name="Van Buren P."/>
            <person name="Vaughn M.W."/>
            <person name="Ying K."/>
            <person name="Yeh C.-T."/>
            <person name="Emrich S.J."/>
            <person name="Jia Y."/>
            <person name="Kalyanaraman A."/>
            <person name="Hsia A.-P."/>
            <person name="Barbazuk W.B."/>
            <person name="Baucom R.S."/>
            <person name="Brutnell T.P."/>
            <person name="Carpita N.C."/>
            <person name="Chaparro C."/>
            <person name="Chia J.-M."/>
            <person name="Deragon J.-M."/>
            <person name="Estill J.C."/>
            <person name="Fu Y."/>
            <person name="Jeddeloh J.A."/>
            <person name="Han Y."/>
            <person name="Lee H."/>
            <person name="Li P."/>
            <person name="Lisch D.R."/>
            <person name="Liu S."/>
            <person name="Liu Z."/>
            <person name="Nagel D.H."/>
            <person name="McCann M.C."/>
            <person name="SanMiguel P."/>
            <person name="Myers A.M."/>
            <person name="Nettleton D."/>
            <person name="Nguyen J."/>
            <person name="Penning B.W."/>
            <person name="Ponnala L."/>
            <person name="Schneider K.L."/>
            <person name="Schwartz D.C."/>
            <person name="Sharma A."/>
            <person name="Soderlund C."/>
            <person name="Springer N.M."/>
            <person name="Sun Q."/>
            <person name="Wang H."/>
            <person name="Waterman M."/>
            <person name="Westerman R."/>
            <person name="Wolfgruber T.K."/>
            <person name="Yang L."/>
            <person name="Yu Y."/>
            <person name="Zhang L."/>
            <person name="Zhou S."/>
            <person name="Zhu Q."/>
            <person name="Bennetzen J.L."/>
            <person name="Dawe R.K."/>
            <person name="Jiang J."/>
            <person name="Jiang N."/>
            <person name="Presting G.G."/>
            <person name="Wessler S.R."/>
            <person name="Aluru S."/>
            <person name="Martienssen R.A."/>
            <person name="Clifton S.W."/>
            <person name="McCombie W.R."/>
            <person name="Wing R.A."/>
            <person name="Wilson R.K."/>
        </authorList>
    </citation>
    <scope>NUCLEOTIDE SEQUENCE [LARGE SCALE GENOMIC DNA]</scope>
    <source>
        <strain evidence="4">cv. B73</strain>
    </source>
</reference>
<dbReference type="EMBL" id="CM000781">
    <property type="protein sequence ID" value="AQK75860.1"/>
    <property type="molecule type" value="Genomic_DNA"/>
</dbReference>
<organism evidence="2">
    <name type="scientific">Zea mays</name>
    <name type="common">Maize</name>
    <dbReference type="NCBI Taxonomy" id="4577"/>
    <lineage>
        <taxon>Eukaryota</taxon>
        <taxon>Viridiplantae</taxon>
        <taxon>Streptophyta</taxon>
        <taxon>Embryophyta</taxon>
        <taxon>Tracheophyta</taxon>
        <taxon>Spermatophyta</taxon>
        <taxon>Magnoliopsida</taxon>
        <taxon>Liliopsida</taxon>
        <taxon>Poales</taxon>
        <taxon>Poaceae</taxon>
        <taxon>PACMAD clade</taxon>
        <taxon>Panicoideae</taxon>
        <taxon>Andropogonodae</taxon>
        <taxon>Andropogoneae</taxon>
        <taxon>Tripsacinae</taxon>
        <taxon>Zea</taxon>
    </lineage>
</organism>